<feature type="transmembrane region" description="Helical" evidence="2">
    <location>
        <begin position="32"/>
        <end position="53"/>
    </location>
</feature>
<dbReference type="EMBL" id="LNTU01000001">
    <property type="protein sequence ID" value="KXF78373.1"/>
    <property type="molecule type" value="Genomic_DNA"/>
</dbReference>
<comment type="caution">
    <text evidence="3">The sequence shown here is derived from an EMBL/GenBank/DDBJ whole genome shotgun (WGS) entry which is preliminary data.</text>
</comment>
<evidence type="ECO:0000256" key="1">
    <source>
        <dbReference type="SAM" id="MobiDB-lite"/>
    </source>
</evidence>
<dbReference type="AlphaFoldDB" id="A0A135HYY2"/>
<sequence length="62" mass="6903">MDWHMSMADANKDLETISQSDKQKKAQRSRSVALGIALALFVLLVYIGTWAKLGANVLIRPM</sequence>
<keyword evidence="4" id="KW-1185">Reference proteome</keyword>
<accession>A0A135HYY2</accession>
<organism evidence="3 4">
    <name type="scientific">Paramesorhizobium deserti</name>
    <dbReference type="NCBI Taxonomy" id="1494590"/>
    <lineage>
        <taxon>Bacteria</taxon>
        <taxon>Pseudomonadati</taxon>
        <taxon>Pseudomonadota</taxon>
        <taxon>Alphaproteobacteria</taxon>
        <taxon>Hyphomicrobiales</taxon>
        <taxon>Phyllobacteriaceae</taxon>
        <taxon>Paramesorhizobium</taxon>
    </lineage>
</organism>
<evidence type="ECO:0000313" key="4">
    <source>
        <dbReference type="Proteomes" id="UP000070107"/>
    </source>
</evidence>
<reference evidence="3 4" key="1">
    <citation type="submission" date="2015-11" db="EMBL/GenBank/DDBJ databases">
        <title>Draft genome sequence of Paramesorhizobium deserti A-3-E, a strain highly resistant to diverse beta-lactam antibiotics.</title>
        <authorList>
            <person name="Lv R."/>
            <person name="Yang X."/>
            <person name="Fang N."/>
            <person name="Guo J."/>
            <person name="Luo X."/>
            <person name="Peng F."/>
            <person name="Yang R."/>
            <person name="Cui Y."/>
            <person name="Fang C."/>
            <person name="Song Y."/>
        </authorList>
    </citation>
    <scope>NUCLEOTIDE SEQUENCE [LARGE SCALE GENOMIC DNA]</scope>
    <source>
        <strain evidence="3 4">A-3-E</strain>
    </source>
</reference>
<evidence type="ECO:0008006" key="5">
    <source>
        <dbReference type="Google" id="ProtNLM"/>
    </source>
</evidence>
<keyword evidence="2" id="KW-0812">Transmembrane</keyword>
<evidence type="ECO:0000313" key="3">
    <source>
        <dbReference type="EMBL" id="KXF78373.1"/>
    </source>
</evidence>
<feature type="region of interest" description="Disordered" evidence="1">
    <location>
        <begin position="1"/>
        <end position="26"/>
    </location>
</feature>
<dbReference type="STRING" id="1494590.ATN84_00785"/>
<evidence type="ECO:0000256" key="2">
    <source>
        <dbReference type="SAM" id="Phobius"/>
    </source>
</evidence>
<name>A0A135HYY2_9HYPH</name>
<gene>
    <name evidence="3" type="ORF">ATN84_00785</name>
</gene>
<protein>
    <recommendedName>
        <fullName evidence="5">Protoheme IX farnesyltransferase</fullName>
    </recommendedName>
</protein>
<keyword evidence="2" id="KW-0472">Membrane</keyword>
<proteinExistence type="predicted"/>
<dbReference type="Proteomes" id="UP000070107">
    <property type="component" value="Unassembled WGS sequence"/>
</dbReference>
<keyword evidence="2" id="KW-1133">Transmembrane helix</keyword>